<dbReference type="Proteomes" id="UP000014011">
    <property type="component" value="Unassembled WGS sequence"/>
</dbReference>
<dbReference type="PATRIC" id="fig|1094502.3.peg.1949"/>
<dbReference type="RefSeq" id="WP_010705746.1">
    <property type="nucleotide sequence ID" value="NZ_KB915638.1"/>
</dbReference>
<proteinExistence type="predicted"/>
<dbReference type="AlphaFoldDB" id="N6URY6"/>
<evidence type="ECO:0000256" key="1">
    <source>
        <dbReference type="SAM" id="MobiDB-lite"/>
    </source>
</evidence>
<evidence type="ECO:0000313" key="2">
    <source>
        <dbReference type="EMBL" id="ENN92928.1"/>
    </source>
</evidence>
<gene>
    <name evidence="2" type="ORF">BVtw_15750</name>
</gene>
<sequence>MNHQKKKEQQNEQTTQTSVLAAHNKEQQHIGHLKTQEVSVETSNPYFQPTHPESSSNPRTIKAIANAKSRPIALLYAKGHISKAQYRAAERFYVYWRQSQADLHMSPDYTREKVEESQGYTHPIERQIEASNHLKAIKITLGILGYSLVEKVVGYDQAIKELSASKRKQHSLADHLRDCLDLLAFHWGYASHKNSESYFHPNNKRADENFTLPQHQCPHKTNKIQ</sequence>
<feature type="region of interest" description="Disordered" evidence="1">
    <location>
        <begin position="200"/>
        <end position="225"/>
    </location>
</feature>
<evidence type="ECO:0000313" key="3">
    <source>
        <dbReference type="Proteomes" id="UP000014011"/>
    </source>
</evidence>
<accession>N6URY6</accession>
<name>N6URY6_BARVB</name>
<organism evidence="2 3">
    <name type="scientific">Bartonella vinsonii subsp. berkhoffii str. Tweed</name>
    <dbReference type="NCBI Taxonomy" id="1094502"/>
    <lineage>
        <taxon>Bacteria</taxon>
        <taxon>Pseudomonadati</taxon>
        <taxon>Pseudomonadota</taxon>
        <taxon>Alphaproteobacteria</taxon>
        <taxon>Hyphomicrobiales</taxon>
        <taxon>Bartonellaceae</taxon>
        <taxon>Bartonella</taxon>
    </lineage>
</organism>
<dbReference type="EMBL" id="AGWD01000027">
    <property type="protein sequence ID" value="ENN92928.1"/>
    <property type="molecule type" value="Genomic_DNA"/>
</dbReference>
<comment type="caution">
    <text evidence="2">The sequence shown here is derived from an EMBL/GenBank/DDBJ whole genome shotgun (WGS) entry which is preliminary data.</text>
</comment>
<reference evidence="2 3" key="1">
    <citation type="journal article" date="2013" name="PLoS Genet.">
        <title>A gene transfer agent and a dynamic repertoire of secretion systems hold the keys to the explosive radiation of the emerging pathogen Bartonella.</title>
        <authorList>
            <person name="Guy L."/>
            <person name="Nystedt B."/>
            <person name="Toft C."/>
            <person name="Zaremba-Niedzwiedzka K."/>
            <person name="Berglund E.C."/>
            <person name="Granberg F."/>
            <person name="Naslund K."/>
            <person name="Eriksson A.S."/>
            <person name="Andersson S.G."/>
        </authorList>
    </citation>
    <scope>NUCLEOTIDE SEQUENCE [LARGE SCALE GENOMIC DNA]</scope>
    <source>
        <strain evidence="2">Tweed</strain>
    </source>
</reference>
<feature type="region of interest" description="Disordered" evidence="1">
    <location>
        <begin position="1"/>
        <end position="22"/>
    </location>
</feature>
<protein>
    <submittedName>
        <fullName evidence="2">Uncharacterized protein</fullName>
    </submittedName>
</protein>
<dbReference type="HOGENOM" id="CLU_118928_0_0_5"/>